<dbReference type="RefSeq" id="WP_034220305.1">
    <property type="nucleotide sequence ID" value="NZ_AVCJ01000001.1"/>
</dbReference>
<keyword evidence="3" id="KW-0997">Cell inner membrane</keyword>
<keyword evidence="4" id="KW-0808">Transferase</keyword>
<dbReference type="OrthoDB" id="9786870at2"/>
<protein>
    <recommendedName>
        <fullName evidence="13">Sulfatase N-terminal domain-containing protein</fullName>
    </recommendedName>
</protein>
<reference evidence="11 12" key="2">
    <citation type="journal article" date="2015" name="Stand. Genomic Sci.">
        <title>High quality draft genomic sequence of Arenimonas donghaensis DSM 18148(T).</title>
        <authorList>
            <person name="Chen F."/>
            <person name="Wang H."/>
            <person name="Cao Y."/>
            <person name="Li X."/>
            <person name="Wang G."/>
        </authorList>
    </citation>
    <scope>NUCLEOTIDE SEQUENCE [LARGE SCALE GENOMIC DNA]</scope>
    <source>
        <strain evidence="11 12">HO3-R19</strain>
    </source>
</reference>
<sequence length="554" mass="60808">MDTIGSAFPTTPGVWRFFRWRPSISLETFALVAAALFTLFYNNAFWRFLAARVDLHQGRGWAVAAAFAIVVWGLHALLLLVLLARWNAKLIVGLMIVVSAIAVYYMGEYAVFLDVDMLRNVLHSEPKEAAELVTPGLAWTLALYAAVPLALLARVRWVERPWLVALGRRAVVMTVVSCLLLGASLATFQDMASLMRNHKPMRYLVTPGNWIASLARVAGDAVSSANKPHIPVGTDAVLATPAGGRPRLLVIVVGETVRARNWGLSGYARNTTPMLARRDVVNFTDVTACGTSTEVSLPCMFAQRGRRDYDKGAIARSDSLLQVLDHAGVAVAWRDNQTGCKGVCNGLPFESFLHADIAGLCDGERCLDEVLLHDLQARLAEAEAAQVIVLHQLGNHGPSYYRRYPPAFERFTPACHDAQLGDCTSQEVVNAYDNAILYTDYFLATTIDFLEAQEGRDTALIYVSDHGESLGEANLYLHGVPYPIAPDVQTKVPMLVWLSPGLREAEGLSQACLLGRRNQPLSHDNLFSSVLGLMDVSTQDYEPGLDLFRPCRPT</sequence>
<dbReference type="InterPro" id="IPR012549">
    <property type="entry name" value="EptA-like_N"/>
</dbReference>
<feature type="transmembrane region" description="Helical" evidence="8">
    <location>
        <begin position="165"/>
        <end position="188"/>
    </location>
</feature>
<feature type="domain" description="Sulfatase N-terminal" evidence="9">
    <location>
        <begin position="248"/>
        <end position="536"/>
    </location>
</feature>
<keyword evidence="6 8" id="KW-1133">Transmembrane helix</keyword>
<keyword evidence="7 8" id="KW-0472">Membrane</keyword>
<dbReference type="NCBIfam" id="NF028537">
    <property type="entry name" value="P_eth_NH2_trans"/>
    <property type="match status" value="1"/>
</dbReference>
<dbReference type="PATRIC" id="fig|1121014.3.peg.327"/>
<keyword evidence="5 8" id="KW-0812">Transmembrane</keyword>
<evidence type="ECO:0000256" key="8">
    <source>
        <dbReference type="SAM" id="Phobius"/>
    </source>
</evidence>
<dbReference type="SUPFAM" id="SSF53649">
    <property type="entry name" value="Alkaline phosphatase-like"/>
    <property type="match status" value="1"/>
</dbReference>
<feature type="transmembrane region" description="Helical" evidence="8">
    <location>
        <begin position="61"/>
        <end position="83"/>
    </location>
</feature>
<dbReference type="Pfam" id="PF00884">
    <property type="entry name" value="Sulfatase"/>
    <property type="match status" value="1"/>
</dbReference>
<dbReference type="InterPro" id="IPR058130">
    <property type="entry name" value="PEA_transf_C"/>
</dbReference>
<evidence type="ECO:0000256" key="2">
    <source>
        <dbReference type="ARBA" id="ARBA00022475"/>
    </source>
</evidence>
<dbReference type="Gene3D" id="3.40.720.10">
    <property type="entry name" value="Alkaline Phosphatase, subunit A"/>
    <property type="match status" value="1"/>
</dbReference>
<dbReference type="PANTHER" id="PTHR30443:SF0">
    <property type="entry name" value="PHOSPHOETHANOLAMINE TRANSFERASE EPTA"/>
    <property type="match status" value="1"/>
</dbReference>
<evidence type="ECO:0000313" key="11">
    <source>
        <dbReference type="EMBL" id="KFL37920.1"/>
    </source>
</evidence>
<organism evidence="11 12">
    <name type="scientific">Arenimonas donghaensis DSM 18148 = HO3-R19</name>
    <dbReference type="NCBI Taxonomy" id="1121014"/>
    <lineage>
        <taxon>Bacteria</taxon>
        <taxon>Pseudomonadati</taxon>
        <taxon>Pseudomonadota</taxon>
        <taxon>Gammaproteobacteria</taxon>
        <taxon>Lysobacterales</taxon>
        <taxon>Lysobacteraceae</taxon>
        <taxon>Arenimonas</taxon>
    </lineage>
</organism>
<evidence type="ECO:0000256" key="4">
    <source>
        <dbReference type="ARBA" id="ARBA00022679"/>
    </source>
</evidence>
<dbReference type="InterPro" id="IPR000917">
    <property type="entry name" value="Sulfatase_N"/>
</dbReference>
<keyword evidence="12" id="KW-1185">Reference proteome</keyword>
<feature type="transmembrane region" description="Helical" evidence="8">
    <location>
        <begin position="24"/>
        <end position="41"/>
    </location>
</feature>
<name>A0A087MM17_9GAMM</name>
<dbReference type="InterPro" id="IPR040423">
    <property type="entry name" value="PEA_transferase"/>
</dbReference>
<evidence type="ECO:0000256" key="7">
    <source>
        <dbReference type="ARBA" id="ARBA00023136"/>
    </source>
</evidence>
<dbReference type="STRING" id="1121014.N788_01745"/>
<comment type="caution">
    <text evidence="11">The sequence shown here is derived from an EMBL/GenBank/DDBJ whole genome shotgun (WGS) entry which is preliminary data.</text>
</comment>
<dbReference type="InterPro" id="IPR017850">
    <property type="entry name" value="Alkaline_phosphatase_core_sf"/>
</dbReference>
<accession>A0A087MM17</accession>
<dbReference type="GO" id="GO:0009244">
    <property type="term" value="P:lipopolysaccharide core region biosynthetic process"/>
    <property type="evidence" value="ECO:0007669"/>
    <property type="project" value="TreeGrafter"/>
</dbReference>
<dbReference type="Pfam" id="PF08019">
    <property type="entry name" value="EptA_B_N"/>
    <property type="match status" value="1"/>
</dbReference>
<keyword evidence="2" id="KW-1003">Cell membrane</keyword>
<feature type="domain" description="Phosphoethanolamine transferase N-terminal" evidence="10">
    <location>
        <begin position="74"/>
        <end position="218"/>
    </location>
</feature>
<evidence type="ECO:0000313" key="12">
    <source>
        <dbReference type="Proteomes" id="UP000029085"/>
    </source>
</evidence>
<dbReference type="AlphaFoldDB" id="A0A087MM17"/>
<reference evidence="12" key="1">
    <citation type="submission" date="2013-08" db="EMBL/GenBank/DDBJ databases">
        <title>Genome sequencing of Arenimonas donghaensis.</title>
        <authorList>
            <person name="Chen F."/>
            <person name="Wang G."/>
        </authorList>
    </citation>
    <scope>NUCLEOTIDE SEQUENCE [LARGE SCALE GENOMIC DNA]</scope>
    <source>
        <strain evidence="12">HO3-R19</strain>
    </source>
</reference>
<evidence type="ECO:0000259" key="9">
    <source>
        <dbReference type="Pfam" id="PF00884"/>
    </source>
</evidence>
<gene>
    <name evidence="11" type="ORF">N788_01745</name>
</gene>
<dbReference type="CDD" id="cd16017">
    <property type="entry name" value="LptA"/>
    <property type="match status" value="1"/>
</dbReference>
<feature type="transmembrane region" description="Helical" evidence="8">
    <location>
        <begin position="132"/>
        <end position="153"/>
    </location>
</feature>
<dbReference type="GO" id="GO:0005886">
    <property type="term" value="C:plasma membrane"/>
    <property type="evidence" value="ECO:0007669"/>
    <property type="project" value="UniProtKB-SubCell"/>
</dbReference>
<evidence type="ECO:0008006" key="13">
    <source>
        <dbReference type="Google" id="ProtNLM"/>
    </source>
</evidence>
<dbReference type="Proteomes" id="UP000029085">
    <property type="component" value="Unassembled WGS sequence"/>
</dbReference>
<feature type="transmembrane region" description="Helical" evidence="8">
    <location>
        <begin position="90"/>
        <end position="112"/>
    </location>
</feature>
<dbReference type="GO" id="GO:0016776">
    <property type="term" value="F:phosphotransferase activity, phosphate group as acceptor"/>
    <property type="evidence" value="ECO:0007669"/>
    <property type="project" value="TreeGrafter"/>
</dbReference>
<dbReference type="PANTHER" id="PTHR30443">
    <property type="entry name" value="INNER MEMBRANE PROTEIN"/>
    <property type="match status" value="1"/>
</dbReference>
<evidence type="ECO:0000256" key="1">
    <source>
        <dbReference type="ARBA" id="ARBA00004429"/>
    </source>
</evidence>
<evidence type="ECO:0000256" key="6">
    <source>
        <dbReference type="ARBA" id="ARBA00022989"/>
    </source>
</evidence>
<evidence type="ECO:0000256" key="3">
    <source>
        <dbReference type="ARBA" id="ARBA00022519"/>
    </source>
</evidence>
<evidence type="ECO:0000259" key="10">
    <source>
        <dbReference type="Pfam" id="PF08019"/>
    </source>
</evidence>
<comment type="subcellular location">
    <subcellularLocation>
        <location evidence="1">Cell inner membrane</location>
        <topology evidence="1">Multi-pass membrane protein</topology>
    </subcellularLocation>
</comment>
<dbReference type="EMBL" id="AVCJ01000001">
    <property type="protein sequence ID" value="KFL37920.1"/>
    <property type="molecule type" value="Genomic_DNA"/>
</dbReference>
<proteinExistence type="predicted"/>
<evidence type="ECO:0000256" key="5">
    <source>
        <dbReference type="ARBA" id="ARBA00022692"/>
    </source>
</evidence>